<dbReference type="EMBL" id="JARMAB010000003">
    <property type="protein sequence ID" value="MED1201843.1"/>
    <property type="molecule type" value="Genomic_DNA"/>
</dbReference>
<protein>
    <recommendedName>
        <fullName evidence="6">Lipoprotein</fullName>
    </recommendedName>
</protein>
<keyword evidence="4" id="KW-0564">Palmitate</keyword>
<evidence type="ECO:0000256" key="4">
    <source>
        <dbReference type="ARBA" id="ARBA00023139"/>
    </source>
</evidence>
<reference evidence="7 8" key="1">
    <citation type="submission" date="2023-03" db="EMBL/GenBank/DDBJ databases">
        <title>Bacillus Genome Sequencing.</title>
        <authorList>
            <person name="Dunlap C."/>
        </authorList>
    </citation>
    <scope>NUCLEOTIDE SEQUENCE [LARGE SCALE GENOMIC DNA]</scope>
    <source>
        <strain evidence="7 8">B-23453</strain>
    </source>
</reference>
<gene>
    <name evidence="7" type="ORF">P4T90_01930</name>
</gene>
<comment type="similarity">
    <text evidence="6">Belongs to the nlpA lipoprotein family.</text>
</comment>
<sequence length="283" mass="30612">MKKIAIILFGLLLVLAGCGSKGGGSASGGKGSQTVKVGTTTSEVPTWNLVKQLAAKKGINVQIVRFDDYVQPNLALDSGQIDLNAFQTVVYFDDFKKQHNLNLSAIGTTSIWPMGIYSKKIKNVSQIKDGDQIIIPNDSTNLGRALLLMQKAGLITMKKGFTGAGGVDNIQSNPKHLKITPVDAAQTARGLDDATASIINCDMAINANLNPTKDPIFHEDASNKAYVNIIAAKTSRKNDKSFQEIVNIYHSKQVTDFIKKQYKGAAIPVVKPISYLSDYKQVQ</sequence>
<keyword evidence="3" id="KW-0472">Membrane</keyword>
<evidence type="ECO:0000313" key="7">
    <source>
        <dbReference type="EMBL" id="MED1201843.1"/>
    </source>
</evidence>
<evidence type="ECO:0000256" key="6">
    <source>
        <dbReference type="PIRNR" id="PIRNR002854"/>
    </source>
</evidence>
<evidence type="ECO:0000256" key="5">
    <source>
        <dbReference type="ARBA" id="ARBA00023288"/>
    </source>
</evidence>
<dbReference type="PANTHER" id="PTHR30429:SF3">
    <property type="entry name" value="LIPOPROTEIN"/>
    <property type="match status" value="1"/>
</dbReference>
<keyword evidence="5 6" id="KW-0449">Lipoprotein</keyword>
<accession>A0ABU6MBP4</accession>
<organism evidence="7 8">
    <name type="scientific">Heyndrickxia acidicola</name>
    <dbReference type="NCBI Taxonomy" id="209389"/>
    <lineage>
        <taxon>Bacteria</taxon>
        <taxon>Bacillati</taxon>
        <taxon>Bacillota</taxon>
        <taxon>Bacilli</taxon>
        <taxon>Bacillales</taxon>
        <taxon>Bacillaceae</taxon>
        <taxon>Heyndrickxia</taxon>
    </lineage>
</organism>
<keyword evidence="2" id="KW-0732">Signal</keyword>
<dbReference type="SUPFAM" id="SSF53850">
    <property type="entry name" value="Periplasmic binding protein-like II"/>
    <property type="match status" value="1"/>
</dbReference>
<evidence type="ECO:0000313" key="8">
    <source>
        <dbReference type="Proteomes" id="UP001341444"/>
    </source>
</evidence>
<dbReference type="PANTHER" id="PTHR30429">
    <property type="entry name" value="D-METHIONINE-BINDING LIPOPROTEIN METQ"/>
    <property type="match status" value="1"/>
</dbReference>
<evidence type="ECO:0000256" key="1">
    <source>
        <dbReference type="ARBA" id="ARBA00004635"/>
    </source>
</evidence>
<dbReference type="InterPro" id="IPR004872">
    <property type="entry name" value="Lipoprotein_NlpA"/>
</dbReference>
<dbReference type="Gene3D" id="3.40.190.10">
    <property type="entry name" value="Periplasmic binding protein-like II"/>
    <property type="match status" value="2"/>
</dbReference>
<dbReference type="RefSeq" id="WP_066268529.1">
    <property type="nucleotide sequence ID" value="NZ_JARMAB010000003.1"/>
</dbReference>
<keyword evidence="8" id="KW-1185">Reference proteome</keyword>
<evidence type="ECO:0000256" key="3">
    <source>
        <dbReference type="ARBA" id="ARBA00023136"/>
    </source>
</evidence>
<name>A0ABU6MBP4_9BACI</name>
<evidence type="ECO:0000256" key="2">
    <source>
        <dbReference type="ARBA" id="ARBA00022729"/>
    </source>
</evidence>
<dbReference type="PIRSF" id="PIRSF002854">
    <property type="entry name" value="MetQ"/>
    <property type="match status" value="1"/>
</dbReference>
<comment type="subcellular location">
    <subcellularLocation>
        <location evidence="1">Membrane</location>
        <topology evidence="1">Lipid-anchor</topology>
    </subcellularLocation>
</comment>
<dbReference type="Proteomes" id="UP001341444">
    <property type="component" value="Unassembled WGS sequence"/>
</dbReference>
<comment type="caution">
    <text evidence="7">The sequence shown here is derived from an EMBL/GenBank/DDBJ whole genome shotgun (WGS) entry which is preliminary data.</text>
</comment>
<dbReference type="PROSITE" id="PS51257">
    <property type="entry name" value="PROKAR_LIPOPROTEIN"/>
    <property type="match status" value="1"/>
</dbReference>
<dbReference type="Pfam" id="PF03180">
    <property type="entry name" value="Lipoprotein_9"/>
    <property type="match status" value="1"/>
</dbReference>
<proteinExistence type="inferred from homology"/>